<evidence type="ECO:0000313" key="1">
    <source>
        <dbReference type="EMBL" id="KAF9464693.1"/>
    </source>
</evidence>
<protein>
    <submittedName>
        <fullName evidence="1">Uncharacterized protein</fullName>
    </submittedName>
</protein>
<dbReference type="InterPro" id="IPR011990">
    <property type="entry name" value="TPR-like_helical_dom_sf"/>
</dbReference>
<organism evidence="1 2">
    <name type="scientific">Collybia nuda</name>
    <dbReference type="NCBI Taxonomy" id="64659"/>
    <lineage>
        <taxon>Eukaryota</taxon>
        <taxon>Fungi</taxon>
        <taxon>Dikarya</taxon>
        <taxon>Basidiomycota</taxon>
        <taxon>Agaricomycotina</taxon>
        <taxon>Agaricomycetes</taxon>
        <taxon>Agaricomycetidae</taxon>
        <taxon>Agaricales</taxon>
        <taxon>Tricholomatineae</taxon>
        <taxon>Clitocybaceae</taxon>
        <taxon>Collybia</taxon>
    </lineage>
</organism>
<evidence type="ECO:0000313" key="2">
    <source>
        <dbReference type="Proteomes" id="UP000807353"/>
    </source>
</evidence>
<gene>
    <name evidence="1" type="ORF">BDZ94DRAFT_459789</name>
</gene>
<dbReference type="AlphaFoldDB" id="A0A9P6CLF0"/>
<dbReference type="OrthoDB" id="2524554at2759"/>
<sequence length="514" mass="56400">MFKASVIKSLATRLPRRGYRYSARTPWRKDTTPGPSVFVEENFAKHTLFVLDVGKRFFKFSIVGLIALGTTAATVYEGLHLYVEHVELAPEQDAEVKRWEWDQDTEKWTGNTTKGGTDAALGFKGRHIVRAAWMAYNWGVGYSTAVIGSDDNRGSGLVGPGGLNIVDARLQRTEDFLNSAISIAEKRVLNNEMDPQTITELVVRRAMILERLGPGYLLDSRDQYARAWVGMSQNGHDAARVAAKLGDISFRLGQADDALTWWSRAIRTIVDEPFETLDSVATKFNSVPSSPSAQRLLSSVFVSLSAFYAKSGQLRHAQSIEEASLNMLRSTSPPESMTSTSPPQALHALYLLQRSALLSIHLAEVLHAQRNPVASSIHWLTSAAQSSERVVHGLSGLFTTGPGGSTNSVPHIGGASLLPAYNSSRSLNKAANGLLRDARRTAAEAWNLMGILNEAQGKDLRTALRCYERAVDWAGTPPGKADIREAAEGTLESDWLVFWGNYTRARLLVEQSQT</sequence>
<dbReference type="Proteomes" id="UP000807353">
    <property type="component" value="Unassembled WGS sequence"/>
</dbReference>
<dbReference type="EMBL" id="MU150252">
    <property type="protein sequence ID" value="KAF9464693.1"/>
    <property type="molecule type" value="Genomic_DNA"/>
</dbReference>
<dbReference type="Gene3D" id="1.25.40.10">
    <property type="entry name" value="Tetratricopeptide repeat domain"/>
    <property type="match status" value="1"/>
</dbReference>
<dbReference type="SUPFAM" id="SSF48452">
    <property type="entry name" value="TPR-like"/>
    <property type="match status" value="1"/>
</dbReference>
<reference evidence="1" key="1">
    <citation type="submission" date="2020-11" db="EMBL/GenBank/DDBJ databases">
        <authorList>
            <consortium name="DOE Joint Genome Institute"/>
            <person name="Ahrendt S."/>
            <person name="Riley R."/>
            <person name="Andreopoulos W."/>
            <person name="Labutti K."/>
            <person name="Pangilinan J."/>
            <person name="Ruiz-Duenas F.J."/>
            <person name="Barrasa J.M."/>
            <person name="Sanchez-Garcia M."/>
            <person name="Camarero S."/>
            <person name="Miyauchi S."/>
            <person name="Serrano A."/>
            <person name="Linde D."/>
            <person name="Babiker R."/>
            <person name="Drula E."/>
            <person name="Ayuso-Fernandez I."/>
            <person name="Pacheco R."/>
            <person name="Padilla G."/>
            <person name="Ferreira P."/>
            <person name="Barriuso J."/>
            <person name="Kellner H."/>
            <person name="Castanera R."/>
            <person name="Alfaro M."/>
            <person name="Ramirez L."/>
            <person name="Pisabarro A.G."/>
            <person name="Kuo A."/>
            <person name="Tritt A."/>
            <person name="Lipzen A."/>
            <person name="He G."/>
            <person name="Yan M."/>
            <person name="Ng V."/>
            <person name="Cullen D."/>
            <person name="Martin F."/>
            <person name="Rosso M.-N."/>
            <person name="Henrissat B."/>
            <person name="Hibbett D."/>
            <person name="Martinez A.T."/>
            <person name="Grigoriev I.V."/>
        </authorList>
    </citation>
    <scope>NUCLEOTIDE SEQUENCE</scope>
    <source>
        <strain evidence="1">CBS 247.69</strain>
    </source>
</reference>
<name>A0A9P6CLF0_9AGAR</name>
<comment type="caution">
    <text evidence="1">The sequence shown here is derived from an EMBL/GenBank/DDBJ whole genome shotgun (WGS) entry which is preliminary data.</text>
</comment>
<proteinExistence type="predicted"/>
<accession>A0A9P6CLF0</accession>
<keyword evidence="2" id="KW-1185">Reference proteome</keyword>